<dbReference type="InterPro" id="IPR018544">
    <property type="entry name" value="KICS_2"/>
</dbReference>
<dbReference type="PANTHER" id="PTHR31581:SF1">
    <property type="entry name" value="KICSTOR SUBUNIT 2"/>
    <property type="match status" value="1"/>
</dbReference>
<dbReference type="EMBL" id="KI913232">
    <property type="protein sequence ID" value="ETV65482.1"/>
    <property type="molecule type" value="Genomic_DNA"/>
</dbReference>
<feature type="region of interest" description="Disordered" evidence="1">
    <location>
        <begin position="257"/>
        <end position="300"/>
    </location>
</feature>
<dbReference type="SUPFAM" id="SSF160651">
    <property type="entry name" value="FLJ32549 C-terminal domain-like"/>
    <property type="match status" value="1"/>
</dbReference>
<name>W4FDC7_APHAT</name>
<dbReference type="GO" id="GO:0042149">
    <property type="term" value="P:cellular response to glucose starvation"/>
    <property type="evidence" value="ECO:0007669"/>
    <property type="project" value="TreeGrafter"/>
</dbReference>
<dbReference type="GO" id="GO:0034198">
    <property type="term" value="P:cellular response to amino acid starvation"/>
    <property type="evidence" value="ECO:0007669"/>
    <property type="project" value="TreeGrafter"/>
</dbReference>
<dbReference type="Pfam" id="PF09404">
    <property type="entry name" value="C12orf66_like"/>
    <property type="match status" value="2"/>
</dbReference>
<sequence>MTATRTPHPAVCVGLQERLPAFMDAMNDFQYIQAKELIPSELGDVHEWKRIAKLLHFWADCDSTYHKTTFINKAQDDSTNPLARLYAELAKLSTSELLFVHQNHKGNADVDRFGRVKTPKARQSIDAPSFDLTLQLQAHDLTAFLQQCSVLFEHRQAAVSLYVALMRDRICGHHLVDFYEQFDTVAAIIQHLNTLSHPLLTAIRDMALLEVGAVRAAIECEMAISDFEYIKAITTLHRLKRCMHEWSDGLNAIDDDDDNHMMGSSSASSPRLSDDKPRKITPLKAKKGTAGDSPGYSSAHSMSSIRMSLDLLPTTTTHDDDDDDTGIIVLPRFCWARRWQQSLVRKFSLYFYKWLYPFDHPPQHHLNMTFKSSSSSLRSSPVLDILEPFFSKHFKEQDVATMTIIINTDSLPHNGATFHCHGYLCPAHVEKPDPSVAVKQHIRAANKTYFGQVSRYDEDVNGEFAAPWGVGTWPAVFSYPKPELDTSLILKHWPNLIMLLTNLPPWDEHDGAKLHHSKPITIHHEKQMATTYAVARIDPNVYLAFLCEKRKQNVTEKLLTDTMAAVTACLQHATVL</sequence>
<proteinExistence type="predicted"/>
<dbReference type="InterPro" id="IPR038060">
    <property type="entry name" value="C12orf66-like_central_sf"/>
</dbReference>
<accession>W4FDC7</accession>
<dbReference type="GO" id="GO:1904262">
    <property type="term" value="P:negative regulation of TORC1 signaling"/>
    <property type="evidence" value="ECO:0007669"/>
    <property type="project" value="TreeGrafter"/>
</dbReference>
<dbReference type="AlphaFoldDB" id="W4FDC7"/>
<dbReference type="GeneID" id="20819772"/>
<dbReference type="VEuPathDB" id="FungiDB:H257_17776"/>
<dbReference type="SUPFAM" id="SSF158548">
    <property type="entry name" value="FLJ32549 domain-like"/>
    <property type="match status" value="1"/>
</dbReference>
<evidence type="ECO:0000256" key="1">
    <source>
        <dbReference type="SAM" id="MobiDB-lite"/>
    </source>
</evidence>
<dbReference type="Gene3D" id="1.10.3450.30">
    <property type="match status" value="1"/>
</dbReference>
<dbReference type="Gene3D" id="3.30.450.240">
    <property type="match status" value="1"/>
</dbReference>
<dbReference type="GO" id="GO:0061462">
    <property type="term" value="P:protein localization to lysosome"/>
    <property type="evidence" value="ECO:0007669"/>
    <property type="project" value="TreeGrafter"/>
</dbReference>
<reference evidence="2" key="1">
    <citation type="submission" date="2013-12" db="EMBL/GenBank/DDBJ databases">
        <title>The Genome Sequence of Aphanomyces astaci APO3.</title>
        <authorList>
            <consortium name="The Broad Institute Genomics Platform"/>
            <person name="Russ C."/>
            <person name="Tyler B."/>
            <person name="van West P."/>
            <person name="Dieguez-Uribeondo J."/>
            <person name="Young S.K."/>
            <person name="Zeng Q."/>
            <person name="Gargeya S."/>
            <person name="Fitzgerald M."/>
            <person name="Abouelleil A."/>
            <person name="Alvarado L."/>
            <person name="Chapman S.B."/>
            <person name="Gainer-Dewar J."/>
            <person name="Goldberg J."/>
            <person name="Griggs A."/>
            <person name="Gujja S."/>
            <person name="Hansen M."/>
            <person name="Howarth C."/>
            <person name="Imamovic A."/>
            <person name="Ireland A."/>
            <person name="Larimer J."/>
            <person name="McCowan C."/>
            <person name="Murphy C."/>
            <person name="Pearson M."/>
            <person name="Poon T.W."/>
            <person name="Priest M."/>
            <person name="Roberts A."/>
            <person name="Saif S."/>
            <person name="Shea T."/>
            <person name="Sykes S."/>
            <person name="Wortman J."/>
            <person name="Nusbaum C."/>
            <person name="Birren B."/>
        </authorList>
    </citation>
    <scope>NUCLEOTIDE SEQUENCE [LARGE SCALE GENOMIC DNA]</scope>
    <source>
        <strain evidence="2">APO3</strain>
    </source>
</reference>
<gene>
    <name evidence="2" type="ORF">H257_17776</name>
</gene>
<dbReference type="OrthoDB" id="18134at2759"/>
<organism evidence="2">
    <name type="scientific">Aphanomyces astaci</name>
    <name type="common">Crayfish plague agent</name>
    <dbReference type="NCBI Taxonomy" id="112090"/>
    <lineage>
        <taxon>Eukaryota</taxon>
        <taxon>Sar</taxon>
        <taxon>Stramenopiles</taxon>
        <taxon>Oomycota</taxon>
        <taxon>Saprolegniomycetes</taxon>
        <taxon>Saprolegniales</taxon>
        <taxon>Verrucalvaceae</taxon>
        <taxon>Aphanomyces</taxon>
    </lineage>
</organism>
<dbReference type="PANTHER" id="PTHR31581">
    <property type="entry name" value="KICSTOR COMPLEX PROTEIN C12ORF66"/>
    <property type="match status" value="1"/>
</dbReference>
<dbReference type="RefSeq" id="XP_009844970.1">
    <property type="nucleotide sequence ID" value="XM_009846668.1"/>
</dbReference>
<protein>
    <submittedName>
        <fullName evidence="2">Uncharacterized protein</fullName>
    </submittedName>
</protein>
<evidence type="ECO:0000313" key="2">
    <source>
        <dbReference type="EMBL" id="ETV65482.1"/>
    </source>
</evidence>